<dbReference type="EMBL" id="FNZM01000018">
    <property type="protein sequence ID" value="SEK09692.1"/>
    <property type="molecule type" value="Genomic_DNA"/>
</dbReference>
<evidence type="ECO:0000313" key="1">
    <source>
        <dbReference type="EMBL" id="SEK09692.1"/>
    </source>
</evidence>
<evidence type="ECO:0000313" key="2">
    <source>
        <dbReference type="Proteomes" id="UP000183529"/>
    </source>
</evidence>
<comment type="caution">
    <text evidence="1">The sequence shown here is derived from an EMBL/GenBank/DDBJ whole genome shotgun (WGS) entry which is preliminary data.</text>
</comment>
<accession>A0AAQ1JWZ4</accession>
<reference evidence="1 2" key="1">
    <citation type="submission" date="2016-10" db="EMBL/GenBank/DDBJ databases">
        <authorList>
            <person name="Varghese N."/>
            <person name="Submissions S."/>
        </authorList>
    </citation>
    <scope>NUCLEOTIDE SEQUENCE [LARGE SCALE GENOMIC DNA]</scope>
    <source>
        <strain evidence="1 2">LMG 22274</strain>
    </source>
</reference>
<protein>
    <submittedName>
        <fullName evidence="1">Uncharacterized protein</fullName>
    </submittedName>
</protein>
<dbReference type="Proteomes" id="UP000183529">
    <property type="component" value="Unassembled WGS sequence"/>
</dbReference>
<dbReference type="AlphaFoldDB" id="A0AAQ1JWZ4"/>
<proteinExistence type="predicted"/>
<organism evidence="1 2">
    <name type="scientific">Paraburkholderia tropica</name>
    <dbReference type="NCBI Taxonomy" id="92647"/>
    <lineage>
        <taxon>Bacteria</taxon>
        <taxon>Pseudomonadati</taxon>
        <taxon>Pseudomonadota</taxon>
        <taxon>Betaproteobacteria</taxon>
        <taxon>Burkholderiales</taxon>
        <taxon>Burkholderiaceae</taxon>
        <taxon>Paraburkholderia</taxon>
    </lineage>
</organism>
<name>A0AAQ1JWZ4_9BURK</name>
<sequence>MTRYPQNALNRWVNACSRNENDRRTSCYEARRSGMQRCAQLRTESASFERPAVQFALKRARENQQTQRNCA</sequence>
<gene>
    <name evidence="1" type="ORF">SAMN05216550_11839</name>
</gene>